<dbReference type="Proteomes" id="UP000464013">
    <property type="component" value="Chromosome"/>
</dbReference>
<evidence type="ECO:0000313" key="1">
    <source>
        <dbReference type="EMBL" id="QHC52094.1"/>
    </source>
</evidence>
<protein>
    <submittedName>
        <fullName evidence="1">Cysteine protease</fullName>
    </submittedName>
</protein>
<proteinExistence type="predicted"/>
<organism evidence="1 2">
    <name type="scientific">Billgrantia tianxiuensis</name>
    <dbReference type="NCBI Taxonomy" id="2497861"/>
    <lineage>
        <taxon>Bacteria</taxon>
        <taxon>Pseudomonadati</taxon>
        <taxon>Pseudomonadota</taxon>
        <taxon>Gammaproteobacteria</taxon>
        <taxon>Oceanospirillales</taxon>
        <taxon>Halomonadaceae</taxon>
        <taxon>Billgrantia</taxon>
    </lineage>
</organism>
<keyword evidence="2" id="KW-1185">Reference proteome</keyword>
<dbReference type="GO" id="GO:0006508">
    <property type="term" value="P:proteolysis"/>
    <property type="evidence" value="ECO:0007669"/>
    <property type="project" value="UniProtKB-KW"/>
</dbReference>
<keyword evidence="1" id="KW-0378">Hydrolase</keyword>
<sequence length="220" mass="24714">MQRFFAFQNVSQNVKHDVKNDVKNREEEPIKQWSALPVGIPPPYGGCFSRSKRAKDSGDAGTAGNDNAGFRLHHVPYVSQENEAMGCWYACVRMLGHSISSGPRLGLPDLYGPSGPNGLERREIPRLMENENLAAVNLPDSKEFSLKELGDILYRHGPVIFGWNTPGNSRHMSVLTGLDKPNDRIIFHDPKRGPDLTMPLDYFNERLAWDTPFAMLYSKS</sequence>
<dbReference type="EMBL" id="CP035042">
    <property type="protein sequence ID" value="QHC52094.1"/>
    <property type="molecule type" value="Genomic_DNA"/>
</dbReference>
<dbReference type="OrthoDB" id="8228705at2"/>
<evidence type="ECO:0000313" key="2">
    <source>
        <dbReference type="Proteomes" id="UP000464013"/>
    </source>
</evidence>
<dbReference type="KEGG" id="htx:EKK97_09760"/>
<dbReference type="GO" id="GO:0008233">
    <property type="term" value="F:peptidase activity"/>
    <property type="evidence" value="ECO:0007669"/>
    <property type="project" value="UniProtKB-KW"/>
</dbReference>
<gene>
    <name evidence="1" type="ORF">EKK97_09760</name>
</gene>
<dbReference type="Gene3D" id="3.90.70.10">
    <property type="entry name" value="Cysteine proteinases"/>
    <property type="match status" value="1"/>
</dbReference>
<dbReference type="Pfam" id="PF12385">
    <property type="entry name" value="Peptidase_C70"/>
    <property type="match status" value="1"/>
</dbReference>
<keyword evidence="1" id="KW-0645">Protease</keyword>
<dbReference type="AlphaFoldDB" id="A0A6I6STI2"/>
<dbReference type="InterPro" id="IPR022118">
    <property type="entry name" value="Peptidase_C70_AvrRpt2"/>
</dbReference>
<reference evidence="1 2" key="1">
    <citation type="submission" date="2019-01" db="EMBL/GenBank/DDBJ databases">
        <title>Complete genome of a denitifying bacterium Halomons sp. BC-M4-5.</title>
        <authorList>
            <person name="Wang L."/>
            <person name="Shao Z."/>
        </authorList>
    </citation>
    <scope>NUCLEOTIDE SEQUENCE [LARGE SCALE GENOMIC DNA]</scope>
    <source>
        <strain evidence="1 2">BC-M4-5</strain>
    </source>
</reference>
<name>A0A6I6STI2_9GAMM</name>
<accession>A0A6I6STI2</accession>